<comment type="caution">
    <text evidence="1">The sequence shown here is derived from an EMBL/GenBank/DDBJ whole genome shotgun (WGS) entry which is preliminary data.</text>
</comment>
<proteinExistence type="predicted"/>
<keyword evidence="2" id="KW-1185">Reference proteome</keyword>
<dbReference type="Proteomes" id="UP000647017">
    <property type="component" value="Unassembled WGS sequence"/>
</dbReference>
<sequence>MAGTRSGVDPAEQLDKAFFQLSGHVTILRQAVAGHRPARPTTDRMIGFTYHRNYGHSNMITLTSEVLLSLWSDPV</sequence>
<reference evidence="1 2" key="1">
    <citation type="submission" date="2021-01" db="EMBL/GenBank/DDBJ databases">
        <title>Whole genome shotgun sequence of Verrucosispora andamanensis NBRC 109075.</title>
        <authorList>
            <person name="Komaki H."/>
            <person name="Tamura T."/>
        </authorList>
    </citation>
    <scope>NUCLEOTIDE SEQUENCE [LARGE SCALE GENOMIC DNA]</scope>
    <source>
        <strain evidence="1 2">NBRC 109075</strain>
    </source>
</reference>
<organism evidence="1 2">
    <name type="scientific">Micromonospora andamanensis</name>
    <dbReference type="NCBI Taxonomy" id="1287068"/>
    <lineage>
        <taxon>Bacteria</taxon>
        <taxon>Bacillati</taxon>
        <taxon>Actinomycetota</taxon>
        <taxon>Actinomycetes</taxon>
        <taxon>Micromonosporales</taxon>
        <taxon>Micromonosporaceae</taxon>
        <taxon>Micromonospora</taxon>
    </lineage>
</organism>
<protein>
    <recommendedName>
        <fullName evidence="3">Tn3 transposase DDE domain-containing protein</fullName>
    </recommendedName>
</protein>
<name>A0ABQ4HSJ2_9ACTN</name>
<evidence type="ECO:0008006" key="3">
    <source>
        <dbReference type="Google" id="ProtNLM"/>
    </source>
</evidence>
<evidence type="ECO:0000313" key="2">
    <source>
        <dbReference type="Proteomes" id="UP000647017"/>
    </source>
</evidence>
<dbReference type="EMBL" id="BOOZ01000007">
    <property type="protein sequence ID" value="GIJ08619.1"/>
    <property type="molecule type" value="Genomic_DNA"/>
</dbReference>
<gene>
    <name evidence="1" type="ORF">Van01_18330</name>
</gene>
<accession>A0ABQ4HSJ2</accession>
<evidence type="ECO:0000313" key="1">
    <source>
        <dbReference type="EMBL" id="GIJ08619.1"/>
    </source>
</evidence>